<comment type="caution">
    <text evidence="2">The sequence shown here is derived from an EMBL/GenBank/DDBJ whole genome shotgun (WGS) entry which is preliminary data.</text>
</comment>
<sequence>MASVNNNRTRVTKKKAQEEYTEANRSVKQSVRSDKRNYLDTLATDAKEAAYQNRT</sequence>
<evidence type="ECO:0000313" key="2">
    <source>
        <dbReference type="EMBL" id="KAH3830502.1"/>
    </source>
</evidence>
<evidence type="ECO:0000256" key="1">
    <source>
        <dbReference type="SAM" id="MobiDB-lite"/>
    </source>
</evidence>
<dbReference type="AlphaFoldDB" id="A0A9D4H923"/>
<organism evidence="2 3">
    <name type="scientific">Dreissena polymorpha</name>
    <name type="common">Zebra mussel</name>
    <name type="synonym">Mytilus polymorpha</name>
    <dbReference type="NCBI Taxonomy" id="45954"/>
    <lineage>
        <taxon>Eukaryota</taxon>
        <taxon>Metazoa</taxon>
        <taxon>Spiralia</taxon>
        <taxon>Lophotrochozoa</taxon>
        <taxon>Mollusca</taxon>
        <taxon>Bivalvia</taxon>
        <taxon>Autobranchia</taxon>
        <taxon>Heteroconchia</taxon>
        <taxon>Euheterodonta</taxon>
        <taxon>Imparidentia</taxon>
        <taxon>Neoheterodontei</taxon>
        <taxon>Myida</taxon>
        <taxon>Dreissenoidea</taxon>
        <taxon>Dreissenidae</taxon>
        <taxon>Dreissena</taxon>
    </lineage>
</organism>
<gene>
    <name evidence="2" type="ORF">DPMN_103746</name>
</gene>
<dbReference type="Proteomes" id="UP000828390">
    <property type="component" value="Unassembled WGS sequence"/>
</dbReference>
<reference evidence="2" key="1">
    <citation type="journal article" date="2019" name="bioRxiv">
        <title>The Genome of the Zebra Mussel, Dreissena polymorpha: A Resource for Invasive Species Research.</title>
        <authorList>
            <person name="McCartney M.A."/>
            <person name="Auch B."/>
            <person name="Kono T."/>
            <person name="Mallez S."/>
            <person name="Zhang Y."/>
            <person name="Obille A."/>
            <person name="Becker A."/>
            <person name="Abrahante J.E."/>
            <person name="Garbe J."/>
            <person name="Badalamenti J.P."/>
            <person name="Herman A."/>
            <person name="Mangelson H."/>
            <person name="Liachko I."/>
            <person name="Sullivan S."/>
            <person name="Sone E.D."/>
            <person name="Koren S."/>
            <person name="Silverstein K.A.T."/>
            <person name="Beckman K.B."/>
            <person name="Gohl D.M."/>
        </authorList>
    </citation>
    <scope>NUCLEOTIDE SEQUENCE</scope>
    <source>
        <strain evidence="2">Duluth1</strain>
        <tissue evidence="2">Whole animal</tissue>
    </source>
</reference>
<protein>
    <submittedName>
        <fullName evidence="2">Uncharacterized protein</fullName>
    </submittedName>
</protein>
<name>A0A9D4H923_DREPO</name>
<evidence type="ECO:0000313" key="3">
    <source>
        <dbReference type="Proteomes" id="UP000828390"/>
    </source>
</evidence>
<keyword evidence="3" id="KW-1185">Reference proteome</keyword>
<feature type="region of interest" description="Disordered" evidence="1">
    <location>
        <begin position="1"/>
        <end position="33"/>
    </location>
</feature>
<proteinExistence type="predicted"/>
<reference evidence="2" key="2">
    <citation type="submission" date="2020-11" db="EMBL/GenBank/DDBJ databases">
        <authorList>
            <person name="McCartney M.A."/>
            <person name="Auch B."/>
            <person name="Kono T."/>
            <person name="Mallez S."/>
            <person name="Becker A."/>
            <person name="Gohl D.M."/>
            <person name="Silverstein K.A.T."/>
            <person name="Koren S."/>
            <person name="Bechman K.B."/>
            <person name="Herman A."/>
            <person name="Abrahante J.E."/>
            <person name="Garbe J."/>
        </authorList>
    </citation>
    <scope>NUCLEOTIDE SEQUENCE</scope>
    <source>
        <strain evidence="2">Duluth1</strain>
        <tissue evidence="2">Whole animal</tissue>
    </source>
</reference>
<dbReference type="EMBL" id="JAIWYP010000004">
    <property type="protein sequence ID" value="KAH3830502.1"/>
    <property type="molecule type" value="Genomic_DNA"/>
</dbReference>
<accession>A0A9D4H923</accession>